<dbReference type="RefSeq" id="WP_308351215.1">
    <property type="nucleotide sequence ID" value="NZ_CP129971.1"/>
</dbReference>
<proteinExistence type="predicted"/>
<accession>A0AA49GBM3</accession>
<protein>
    <submittedName>
        <fullName evidence="1">Fructose-6-phosphate aldolase</fullName>
    </submittedName>
</protein>
<name>A0AA49GBM3_9BACT</name>
<dbReference type="EMBL" id="CP129971">
    <property type="protein sequence ID" value="WKK75586.1"/>
    <property type="molecule type" value="Genomic_DNA"/>
</dbReference>
<dbReference type="AlphaFoldDB" id="A0AA49GBM3"/>
<reference evidence="1 2" key="1">
    <citation type="submission" date="2023-08" db="EMBL/GenBank/DDBJ databases">
        <title>Comparative genomics and taxonomic characterization of three novel marine species of genus Marivirga.</title>
        <authorList>
            <person name="Muhammad N."/>
            <person name="Kim S.-G."/>
        </authorList>
    </citation>
    <scope>NUCLEOTIDE SEQUENCE [LARGE SCALE GENOMIC DNA]</scope>
    <source>
        <strain evidence="1 2">BDSF4-3</strain>
    </source>
</reference>
<sequence length="67" mass="7769">MYIIKVKGKAKIPDYIQLRDDDFVLIAYFRADRPLKNLDKYGLEGKEDALQEVINQLPFGKIQALDI</sequence>
<gene>
    <name evidence="1" type="ORF">QYS49_29515</name>
</gene>
<keyword evidence="2" id="KW-1185">Reference proteome</keyword>
<dbReference type="Proteomes" id="UP001230496">
    <property type="component" value="Chromosome"/>
</dbReference>
<organism evidence="1 2">
    <name type="scientific">Marivirga salinarum</name>
    <dbReference type="NCBI Taxonomy" id="3059078"/>
    <lineage>
        <taxon>Bacteria</taxon>
        <taxon>Pseudomonadati</taxon>
        <taxon>Bacteroidota</taxon>
        <taxon>Cytophagia</taxon>
        <taxon>Cytophagales</taxon>
        <taxon>Marivirgaceae</taxon>
        <taxon>Marivirga</taxon>
    </lineage>
</organism>
<evidence type="ECO:0000313" key="1">
    <source>
        <dbReference type="EMBL" id="WKK75586.1"/>
    </source>
</evidence>
<dbReference type="KEGG" id="msaa:QYS49_29515"/>
<evidence type="ECO:0000313" key="2">
    <source>
        <dbReference type="Proteomes" id="UP001230496"/>
    </source>
</evidence>